<dbReference type="Gene3D" id="3.90.70.80">
    <property type="match status" value="1"/>
</dbReference>
<name>A0ABM3R8T5_SPIOL</name>
<sequence length="874" mass="100872">MEEAPLPDYGGDGVDYSYLFATNEIFDGFENAANWAKQVAIGSGFILISSSYKTTQKDGRKYRYLKCDRGRRENNCRDPETAKRPNTKSKACGCRFMIKCEQQRVEEDNWVIELLHDRGTHNHTLIVYPEGHHGVSGLSQGAKEVVREMNDAQAKPKNIMVAIKNKFPDEHPNMRHIYNFKEKMRREGSEGRNVAEQMLHLAREHDYINWVSCSDRTSKVINRAFLAHPAMVEVLRTYPLVIGLDSTYKTNRYGFPFLEIVGVTPTNQNFLIAYAFMKDETAASYRWVLQKLKLLLGDGVIPSAILTDKEGGLMRPVAEVFPNSRHLLCTWHINNDVEARVSFLCNKNKDVGRAFKNGVWKRIMEASTVEEYDRAVARMEDRYVRWQSVIYYVHNTWLTDHRQMFVLAWTNEVLHFGNITTCRVESQHSVVKSWLGSSQGSLDTVFRKVHASIINQVTEIKNGLESSRRRHGALFKSYLYQHLVGRVSHHALELILEEHTRMRQLSTEVFERCGCAKLSTHGLPCACNIYMAVQGGVGLYLDLVHRFWRTLEIGDGADIPEFVEESAQVVELFRSLVDDVLARDIAVVRDISRIVHDELHPENAGFEEPEPNLTRRGRPRKQRNSTTRNLSFVEHVRNMGPRRSCDQGSSSMSTQQTRSSLGSYMSIDLIPPGFKEWLPQFMLQYIRGYCDVIPDGNCGFRCAAEFFLGDQERYGEIRSMLVGEIGKLEQYRHVYRPDSIANVSWRINWRGGWCGEEHWMITDCDLWPLATHFNAVVVILSIGNRGGLFPNFTILPLENRYESTRPTKDIVLAFVNTNHYILLDLTPDFPLPTIPSRWRELADYSVLEWESRYQTRRQAWDRYSDEFNFRRGRS</sequence>
<dbReference type="PANTHER" id="PTHR31569:SF4">
    <property type="entry name" value="SWIM-TYPE DOMAIN-CONTAINING PROTEIN"/>
    <property type="match status" value="1"/>
</dbReference>
<proteinExistence type="predicted"/>
<dbReference type="Proteomes" id="UP000813463">
    <property type="component" value="Chromosome 2"/>
</dbReference>
<dbReference type="PANTHER" id="PTHR31569">
    <property type="entry name" value="SWIM-TYPE DOMAIN-CONTAINING PROTEIN"/>
    <property type="match status" value="1"/>
</dbReference>
<reference evidence="4" key="2">
    <citation type="submission" date="2025-08" db="UniProtKB">
        <authorList>
            <consortium name="RefSeq"/>
        </authorList>
    </citation>
    <scope>IDENTIFICATION</scope>
    <source>
        <tissue evidence="4">Leaf</tissue>
    </source>
</reference>
<reference evidence="3" key="1">
    <citation type="journal article" date="2021" name="Nat. Commun.">
        <title>Genomic analyses provide insights into spinach domestication and the genetic basis of agronomic traits.</title>
        <authorList>
            <person name="Cai X."/>
            <person name="Sun X."/>
            <person name="Xu C."/>
            <person name="Sun H."/>
            <person name="Wang X."/>
            <person name="Ge C."/>
            <person name="Zhang Z."/>
            <person name="Wang Q."/>
            <person name="Fei Z."/>
            <person name="Jiao C."/>
            <person name="Wang Q."/>
        </authorList>
    </citation>
    <scope>NUCLEOTIDE SEQUENCE [LARGE SCALE GENOMIC DNA]</scope>
    <source>
        <strain evidence="3">cv. Varoflay</strain>
    </source>
</reference>
<feature type="domain" description="MULE transposase" evidence="2">
    <location>
        <begin position="241"/>
        <end position="335"/>
    </location>
</feature>
<accession>A0ABM3R8T5</accession>
<evidence type="ECO:0000313" key="3">
    <source>
        <dbReference type="Proteomes" id="UP000813463"/>
    </source>
</evidence>
<evidence type="ECO:0000313" key="4">
    <source>
        <dbReference type="RefSeq" id="XP_056692019.1"/>
    </source>
</evidence>
<keyword evidence="3" id="KW-1185">Reference proteome</keyword>
<organism evidence="3 4">
    <name type="scientific">Spinacia oleracea</name>
    <name type="common">Spinach</name>
    <dbReference type="NCBI Taxonomy" id="3562"/>
    <lineage>
        <taxon>Eukaryota</taxon>
        <taxon>Viridiplantae</taxon>
        <taxon>Streptophyta</taxon>
        <taxon>Embryophyta</taxon>
        <taxon>Tracheophyta</taxon>
        <taxon>Spermatophyta</taxon>
        <taxon>Magnoliopsida</taxon>
        <taxon>eudicotyledons</taxon>
        <taxon>Gunneridae</taxon>
        <taxon>Pentapetalae</taxon>
        <taxon>Caryophyllales</taxon>
        <taxon>Chenopodiaceae</taxon>
        <taxon>Chenopodioideae</taxon>
        <taxon>Anserineae</taxon>
        <taxon>Spinacia</taxon>
    </lineage>
</organism>
<dbReference type="InterPro" id="IPR052579">
    <property type="entry name" value="Zinc_finger_SWIM"/>
</dbReference>
<dbReference type="InterPro" id="IPR018289">
    <property type="entry name" value="MULE_transposase_dom"/>
</dbReference>
<evidence type="ECO:0000259" key="2">
    <source>
        <dbReference type="Pfam" id="PF10551"/>
    </source>
</evidence>
<evidence type="ECO:0000256" key="1">
    <source>
        <dbReference type="SAM" id="MobiDB-lite"/>
    </source>
</evidence>
<dbReference type="RefSeq" id="XP_056692019.1">
    <property type="nucleotide sequence ID" value="XM_056836041.1"/>
</dbReference>
<feature type="region of interest" description="Disordered" evidence="1">
    <location>
        <begin position="602"/>
        <end position="629"/>
    </location>
</feature>
<dbReference type="GeneID" id="130467516"/>
<protein>
    <recommendedName>
        <fullName evidence="2">MULE transposase domain-containing protein</fullName>
    </recommendedName>
</protein>
<gene>
    <name evidence="4" type="primary">LOC130467516</name>
</gene>
<dbReference type="Pfam" id="PF10551">
    <property type="entry name" value="MULE"/>
    <property type="match status" value="1"/>
</dbReference>
<dbReference type="CDD" id="cd22744">
    <property type="entry name" value="OTU"/>
    <property type="match status" value="1"/>
</dbReference>